<accession>A0A849C406</accession>
<dbReference type="AlphaFoldDB" id="A0A849C406"/>
<organism evidence="2 3">
    <name type="scientific">Nocardia uniformis</name>
    <dbReference type="NCBI Taxonomy" id="53432"/>
    <lineage>
        <taxon>Bacteria</taxon>
        <taxon>Bacillati</taxon>
        <taxon>Actinomycetota</taxon>
        <taxon>Actinomycetes</taxon>
        <taxon>Mycobacteriales</taxon>
        <taxon>Nocardiaceae</taxon>
        <taxon>Nocardia</taxon>
    </lineage>
</organism>
<feature type="compositionally biased region" description="Polar residues" evidence="1">
    <location>
        <begin position="21"/>
        <end position="30"/>
    </location>
</feature>
<sequence>MRSKSSPRQRLAEDARFGQLVQGSIGNHTAGTDDLQLPVGKMKSAEPLEAKDMDFPSAVVD</sequence>
<evidence type="ECO:0000256" key="1">
    <source>
        <dbReference type="SAM" id="MobiDB-lite"/>
    </source>
</evidence>
<evidence type="ECO:0000313" key="2">
    <source>
        <dbReference type="EMBL" id="NNH71075.1"/>
    </source>
</evidence>
<dbReference type="RefSeq" id="WP_157552971.1">
    <property type="nucleotide sequence ID" value="NZ_JABELX010000005.1"/>
</dbReference>
<evidence type="ECO:0000313" key="3">
    <source>
        <dbReference type="Proteomes" id="UP000586827"/>
    </source>
</evidence>
<comment type="caution">
    <text evidence="2">The sequence shown here is derived from an EMBL/GenBank/DDBJ whole genome shotgun (WGS) entry which is preliminary data.</text>
</comment>
<gene>
    <name evidence="2" type="ORF">HLB23_14575</name>
</gene>
<name>A0A849C406_9NOCA</name>
<reference evidence="2 3" key="1">
    <citation type="submission" date="2020-05" db="EMBL/GenBank/DDBJ databases">
        <title>MicrobeNet Type strains.</title>
        <authorList>
            <person name="Nicholson A.C."/>
        </authorList>
    </citation>
    <scope>NUCLEOTIDE SEQUENCE [LARGE SCALE GENOMIC DNA]</scope>
    <source>
        <strain evidence="2 3">JCM 3224</strain>
    </source>
</reference>
<feature type="region of interest" description="Disordered" evidence="1">
    <location>
        <begin position="1"/>
        <end position="39"/>
    </location>
</feature>
<dbReference type="Proteomes" id="UP000586827">
    <property type="component" value="Unassembled WGS sequence"/>
</dbReference>
<protein>
    <submittedName>
        <fullName evidence="2">Uncharacterized protein</fullName>
    </submittedName>
</protein>
<keyword evidence="3" id="KW-1185">Reference proteome</keyword>
<dbReference type="EMBL" id="JABELX010000005">
    <property type="protein sequence ID" value="NNH71075.1"/>
    <property type="molecule type" value="Genomic_DNA"/>
</dbReference>
<proteinExistence type="predicted"/>